<dbReference type="CDD" id="cd09071">
    <property type="entry name" value="FAR_C"/>
    <property type="match status" value="1"/>
</dbReference>
<organism evidence="7 8">
    <name type="scientific">Digitaria exilis</name>
    <dbReference type="NCBI Taxonomy" id="1010633"/>
    <lineage>
        <taxon>Eukaryota</taxon>
        <taxon>Viridiplantae</taxon>
        <taxon>Streptophyta</taxon>
        <taxon>Embryophyta</taxon>
        <taxon>Tracheophyta</taxon>
        <taxon>Spermatophyta</taxon>
        <taxon>Magnoliopsida</taxon>
        <taxon>Liliopsida</taxon>
        <taxon>Poales</taxon>
        <taxon>Poaceae</taxon>
        <taxon>PACMAD clade</taxon>
        <taxon>Panicoideae</taxon>
        <taxon>Panicodae</taxon>
        <taxon>Paniceae</taxon>
        <taxon>Anthephorinae</taxon>
        <taxon>Digitaria</taxon>
    </lineage>
</organism>
<dbReference type="PANTHER" id="PTHR11011">
    <property type="entry name" value="MALE STERILITY PROTEIN 2-RELATED"/>
    <property type="match status" value="1"/>
</dbReference>
<evidence type="ECO:0000313" key="7">
    <source>
        <dbReference type="EMBL" id="KAF8759243.1"/>
    </source>
</evidence>
<dbReference type="GO" id="GO:0035336">
    <property type="term" value="P:long-chain fatty-acyl-CoA metabolic process"/>
    <property type="evidence" value="ECO:0007669"/>
    <property type="project" value="TreeGrafter"/>
</dbReference>
<keyword evidence="4" id="KW-1133">Transmembrane helix</keyword>
<dbReference type="GO" id="GO:0102965">
    <property type="term" value="F:alcohol-forming long-chain fatty acyl-CoA reductase activity"/>
    <property type="evidence" value="ECO:0007669"/>
    <property type="project" value="UniProtKB-EC"/>
</dbReference>
<dbReference type="GO" id="GO:0010345">
    <property type="term" value="P:suberin biosynthetic process"/>
    <property type="evidence" value="ECO:0007669"/>
    <property type="project" value="TreeGrafter"/>
</dbReference>
<dbReference type="PANTHER" id="PTHR11011:SF75">
    <property type="entry name" value="FATTY ACYL-COA REDUCTASE"/>
    <property type="match status" value="1"/>
</dbReference>
<dbReference type="EC" id="1.2.1.84" evidence="4"/>
<feature type="domain" description="Thioester reductase (TE)" evidence="6">
    <location>
        <begin position="17"/>
        <end position="317"/>
    </location>
</feature>
<dbReference type="SUPFAM" id="SSF51735">
    <property type="entry name" value="NAD(P)-binding Rossmann-fold domains"/>
    <property type="match status" value="1"/>
</dbReference>
<dbReference type="InterPro" id="IPR026055">
    <property type="entry name" value="FAR"/>
</dbReference>
<evidence type="ECO:0000256" key="2">
    <source>
        <dbReference type="ARBA" id="ARBA00022516"/>
    </source>
</evidence>
<keyword evidence="2 4" id="KW-0444">Lipid biosynthesis</keyword>
<keyword evidence="4" id="KW-0560">Oxidoreductase</keyword>
<keyword evidence="4" id="KW-0521">NADP</keyword>
<dbReference type="Gene3D" id="3.40.50.720">
    <property type="entry name" value="NAD(P)-binding Rossmann-like Domain"/>
    <property type="match status" value="1"/>
</dbReference>
<dbReference type="Proteomes" id="UP000636709">
    <property type="component" value="Unassembled WGS sequence"/>
</dbReference>
<accession>A0A835KNJ5</accession>
<feature type="transmembrane region" description="Helical" evidence="4">
    <location>
        <begin position="382"/>
        <end position="403"/>
    </location>
</feature>
<sequence>MDASKVAGCFKDKTILITGSTGFLGKMLVEKILRAQPGVKKIYLLVRASNNVAAEQRVIHEIVGNELFGILREKHGADFQSFIKEKLSALAGDIIHENLGLESTRAKQLFEETDIIVNGAATTNFYDRYDVALASNTYGTIHVCKFAKQCARLKLLLHVSTAYVAGTQEGRILEKPLEMGQTLKEGRCLDIEAELELANDVKAKLEMERSGISHGQLEKVAMKELGLKRANYFGWPNVYVFTKAMGEMLLGTMRGELPVVIIRPSIIVSTYQDPFPGWIEGVRTMDVMIAASCEQKLPCFISGPILDSIPGDMVVSASMVAMATHYNCAGAEVVYHVTSALQNPLSCNLLEESVYAYVLINPREKDDKRTIQHKRPLLFSRYAYFHAYMVLAYMTRLVVLYLANYVLLGGRFTEYYNKLSRSLNSLMFVAKLYAPYGFFKGCFDDTNMRKLWGTTGARHGDGYMFNFDPSCINWRQYLFNTHIPAVVKVASQMKSFFFEILFFLKLIAEIIGVLRK</sequence>
<comment type="function">
    <text evidence="4">Catalyzes the reduction of fatty acyl-CoA to fatty alcohols.</text>
</comment>
<evidence type="ECO:0000256" key="1">
    <source>
        <dbReference type="ARBA" id="ARBA00005928"/>
    </source>
</evidence>
<evidence type="ECO:0000313" key="8">
    <source>
        <dbReference type="Proteomes" id="UP000636709"/>
    </source>
</evidence>
<dbReference type="AlphaFoldDB" id="A0A835KNJ5"/>
<comment type="similarity">
    <text evidence="1 4">Belongs to the fatty acyl-CoA reductase family.</text>
</comment>
<dbReference type="InterPro" id="IPR036291">
    <property type="entry name" value="NAD(P)-bd_dom_sf"/>
</dbReference>
<comment type="caution">
    <text evidence="7">The sequence shown here is derived from an EMBL/GenBank/DDBJ whole genome shotgun (WGS) entry which is preliminary data.</text>
</comment>
<feature type="domain" description="Fatty acyl-CoA reductase C-terminal" evidence="5">
    <location>
        <begin position="411"/>
        <end position="487"/>
    </location>
</feature>
<dbReference type="EMBL" id="JACEFO010000718">
    <property type="protein sequence ID" value="KAF8759243.1"/>
    <property type="molecule type" value="Genomic_DNA"/>
</dbReference>
<dbReference type="InterPro" id="IPR013120">
    <property type="entry name" value="FAR_NAD-bd"/>
</dbReference>
<dbReference type="Pfam" id="PF07993">
    <property type="entry name" value="NAD_binding_4"/>
    <property type="match status" value="1"/>
</dbReference>
<evidence type="ECO:0000259" key="5">
    <source>
        <dbReference type="Pfam" id="PF03015"/>
    </source>
</evidence>
<name>A0A835KNJ5_9POAL</name>
<dbReference type="CDD" id="cd05236">
    <property type="entry name" value="FAR-N_SDR_e"/>
    <property type="match status" value="1"/>
</dbReference>
<dbReference type="InterPro" id="IPR033640">
    <property type="entry name" value="FAR_C"/>
</dbReference>
<comment type="catalytic activity">
    <reaction evidence="4">
        <text>a long-chain fatty acyl-CoA + 2 NADPH + 2 H(+) = a long-chain primary fatty alcohol + 2 NADP(+) + CoA</text>
        <dbReference type="Rhea" id="RHEA:52716"/>
        <dbReference type="ChEBI" id="CHEBI:15378"/>
        <dbReference type="ChEBI" id="CHEBI:57287"/>
        <dbReference type="ChEBI" id="CHEBI:57783"/>
        <dbReference type="ChEBI" id="CHEBI:58349"/>
        <dbReference type="ChEBI" id="CHEBI:77396"/>
        <dbReference type="ChEBI" id="CHEBI:83139"/>
        <dbReference type="EC" id="1.2.1.84"/>
    </reaction>
</comment>
<keyword evidence="4" id="KW-0472">Membrane</keyword>
<dbReference type="GO" id="GO:0080019">
    <property type="term" value="F:alcohol-forming very long-chain fatty acyl-CoA reductase activity"/>
    <property type="evidence" value="ECO:0007669"/>
    <property type="project" value="InterPro"/>
</dbReference>
<reference evidence="7" key="1">
    <citation type="submission" date="2020-07" db="EMBL/GenBank/DDBJ databases">
        <title>Genome sequence and genetic diversity analysis of an under-domesticated orphan crop, white fonio (Digitaria exilis).</title>
        <authorList>
            <person name="Bennetzen J.L."/>
            <person name="Chen S."/>
            <person name="Ma X."/>
            <person name="Wang X."/>
            <person name="Yssel A.E.J."/>
            <person name="Chaluvadi S.R."/>
            <person name="Johnson M."/>
            <person name="Gangashetty P."/>
            <person name="Hamidou F."/>
            <person name="Sanogo M.D."/>
            <person name="Zwaenepoel A."/>
            <person name="Wallace J."/>
            <person name="Van De Peer Y."/>
            <person name="Van Deynze A."/>
        </authorList>
    </citation>
    <scope>NUCLEOTIDE SEQUENCE</scope>
    <source>
        <tissue evidence="7">Leaves</tissue>
    </source>
</reference>
<evidence type="ECO:0000259" key="6">
    <source>
        <dbReference type="Pfam" id="PF07993"/>
    </source>
</evidence>
<dbReference type="Pfam" id="PF03015">
    <property type="entry name" value="Sterile"/>
    <property type="match status" value="1"/>
</dbReference>
<keyword evidence="4" id="KW-0812">Transmembrane</keyword>
<evidence type="ECO:0000256" key="3">
    <source>
        <dbReference type="ARBA" id="ARBA00023098"/>
    </source>
</evidence>
<proteinExistence type="inferred from homology"/>
<evidence type="ECO:0000256" key="4">
    <source>
        <dbReference type="RuleBase" id="RU363097"/>
    </source>
</evidence>
<feature type="transmembrane region" description="Helical" evidence="4">
    <location>
        <begin position="496"/>
        <end position="514"/>
    </location>
</feature>
<gene>
    <name evidence="7" type="ORF">HU200_010275</name>
</gene>
<protein>
    <recommendedName>
        <fullName evidence="4">Fatty acyl-CoA reductase</fullName>
        <ecNumber evidence="4">1.2.1.84</ecNumber>
    </recommendedName>
</protein>
<feature type="transmembrane region" description="Helical" evidence="4">
    <location>
        <begin position="423"/>
        <end position="443"/>
    </location>
</feature>
<dbReference type="OrthoDB" id="429813at2759"/>
<keyword evidence="8" id="KW-1185">Reference proteome</keyword>
<keyword evidence="3 4" id="KW-0443">Lipid metabolism</keyword>